<dbReference type="EMBL" id="VFMN01000001">
    <property type="protein sequence ID" value="TQJ09825.1"/>
    <property type="molecule type" value="Genomic_DNA"/>
</dbReference>
<comment type="caution">
    <text evidence="7">The sequence shown here is derived from an EMBL/GenBank/DDBJ whole genome shotgun (WGS) entry which is preliminary data.</text>
</comment>
<dbReference type="RefSeq" id="WP_141849133.1">
    <property type="nucleotide sequence ID" value="NZ_BAAAPR010000007.1"/>
</dbReference>
<keyword evidence="3" id="KW-0813">Transport</keyword>
<evidence type="ECO:0000256" key="1">
    <source>
        <dbReference type="ARBA" id="ARBA00004418"/>
    </source>
</evidence>
<gene>
    <name evidence="7" type="ORF">FB458_2941</name>
</gene>
<evidence type="ECO:0000256" key="2">
    <source>
        <dbReference type="ARBA" id="ARBA00006099"/>
    </source>
</evidence>
<dbReference type="SUPFAM" id="SSF53850">
    <property type="entry name" value="Periplasmic binding protein-like II"/>
    <property type="match status" value="1"/>
</dbReference>
<organism evidence="7 8">
    <name type="scientific">Lapillicoccus jejuensis</name>
    <dbReference type="NCBI Taxonomy" id="402171"/>
    <lineage>
        <taxon>Bacteria</taxon>
        <taxon>Bacillati</taxon>
        <taxon>Actinomycetota</taxon>
        <taxon>Actinomycetes</taxon>
        <taxon>Micrococcales</taxon>
        <taxon>Intrasporangiaceae</taxon>
        <taxon>Lapillicoccus</taxon>
    </lineage>
</organism>
<evidence type="ECO:0000256" key="5">
    <source>
        <dbReference type="ARBA" id="ARBA00022764"/>
    </source>
</evidence>
<comment type="subcellular location">
    <subcellularLocation>
        <location evidence="1">Periplasm</location>
    </subcellularLocation>
</comment>
<dbReference type="NCBIfam" id="TIGR00971">
    <property type="entry name" value="3a0106s03"/>
    <property type="match status" value="1"/>
</dbReference>
<evidence type="ECO:0000313" key="7">
    <source>
        <dbReference type="EMBL" id="TQJ09825.1"/>
    </source>
</evidence>
<evidence type="ECO:0000256" key="6">
    <source>
        <dbReference type="SAM" id="SignalP"/>
    </source>
</evidence>
<protein>
    <submittedName>
        <fullName evidence="7">Sulfate transport system substrate-binding protein</fullName>
    </submittedName>
</protein>
<comment type="similarity">
    <text evidence="2">Belongs to the prokaryotic sulfate-binding protein family.</text>
</comment>
<dbReference type="PANTHER" id="PTHR30368:SF2">
    <property type="entry name" value="SULFATE-BINDING PROTEIN"/>
    <property type="match status" value="1"/>
</dbReference>
<dbReference type="PANTHER" id="PTHR30368">
    <property type="entry name" value="SULFATE-BINDING PROTEIN"/>
    <property type="match status" value="1"/>
</dbReference>
<accession>A0A542E3B4</accession>
<dbReference type="PROSITE" id="PS51257">
    <property type="entry name" value="PROKAR_LIPOPROTEIN"/>
    <property type="match status" value="1"/>
</dbReference>
<reference evidence="7 8" key="1">
    <citation type="submission" date="2019-06" db="EMBL/GenBank/DDBJ databases">
        <title>Sequencing the genomes of 1000 actinobacteria strains.</title>
        <authorList>
            <person name="Klenk H.-P."/>
        </authorList>
    </citation>
    <scope>NUCLEOTIDE SEQUENCE [LARGE SCALE GENOMIC DNA]</scope>
    <source>
        <strain evidence="7 8">DSM 18607</strain>
    </source>
</reference>
<dbReference type="AlphaFoldDB" id="A0A542E3B4"/>
<proteinExistence type="inferred from homology"/>
<evidence type="ECO:0000256" key="4">
    <source>
        <dbReference type="ARBA" id="ARBA00022729"/>
    </source>
</evidence>
<dbReference type="Proteomes" id="UP000317893">
    <property type="component" value="Unassembled WGS sequence"/>
</dbReference>
<dbReference type="OrthoDB" id="9802127at2"/>
<sequence>MSSIRAARRASRTAVVLLAAASLTALAACGGGGASDVAGGAASAGAADGSGGALNLYGFSVAKTGFDAVIPLWNATADGKGVSFQQSYGASGDQSRKVVAGAAADVVSFSVEPDMTRLVKANLVANDWNADTHKGIAFGSVVTMVVRKGNPKGIKTWDDLLKSGVEVVTPNPFSSGSAKWNLLAPYAVKSDGGKNPQAGLDYLTRLIGDHVKIQPKSGREASDAFLQGQGDVLLSYENEALFLEKGGDPVEHIVPDQTFKIENPVAATTSSKNAAKAKAFVTWLYSSEAQTALAKVGYRPVDTSVLSQFSSTFPTPQKLWTIADLGGWKSVDSSLFDKDKGSVAKIYDAASK</sequence>
<keyword evidence="5" id="KW-0574">Periplasm</keyword>
<evidence type="ECO:0000313" key="8">
    <source>
        <dbReference type="Proteomes" id="UP000317893"/>
    </source>
</evidence>
<dbReference type="GO" id="GO:0042597">
    <property type="term" value="C:periplasmic space"/>
    <property type="evidence" value="ECO:0007669"/>
    <property type="project" value="UniProtKB-SubCell"/>
</dbReference>
<dbReference type="GO" id="GO:0140104">
    <property type="term" value="F:molecular carrier activity"/>
    <property type="evidence" value="ECO:0007669"/>
    <property type="project" value="InterPro"/>
</dbReference>
<keyword evidence="8" id="KW-1185">Reference proteome</keyword>
<dbReference type="Pfam" id="PF13531">
    <property type="entry name" value="SBP_bac_11"/>
    <property type="match status" value="1"/>
</dbReference>
<evidence type="ECO:0000256" key="3">
    <source>
        <dbReference type="ARBA" id="ARBA00022448"/>
    </source>
</evidence>
<dbReference type="InterPro" id="IPR005669">
    <property type="entry name" value="Thiosulph/SO4-bd"/>
</dbReference>
<name>A0A542E3B4_9MICO</name>
<feature type="chain" id="PRO_5022028009" evidence="6">
    <location>
        <begin position="28"/>
        <end position="352"/>
    </location>
</feature>
<keyword evidence="4 6" id="KW-0732">Signal</keyword>
<dbReference type="GO" id="GO:1902358">
    <property type="term" value="P:sulfate transmembrane transport"/>
    <property type="evidence" value="ECO:0007669"/>
    <property type="project" value="InterPro"/>
</dbReference>
<dbReference type="Gene3D" id="3.40.190.10">
    <property type="entry name" value="Periplasmic binding protein-like II"/>
    <property type="match status" value="2"/>
</dbReference>
<feature type="signal peptide" evidence="6">
    <location>
        <begin position="1"/>
        <end position="27"/>
    </location>
</feature>